<protein>
    <submittedName>
        <fullName evidence="1">(DL)-glycerol-3-phosphatase 2</fullName>
    </submittedName>
</protein>
<dbReference type="AlphaFoldDB" id="A0A8S0TKB0"/>
<dbReference type="PANTHER" id="PTHR18901:SF38">
    <property type="entry name" value="PSEUDOURIDINE-5'-PHOSPHATASE"/>
    <property type="match status" value="1"/>
</dbReference>
<dbReference type="EMBL" id="CACTIH010007260">
    <property type="protein sequence ID" value="CAA3006368.1"/>
    <property type="molecule type" value="Genomic_DNA"/>
</dbReference>
<dbReference type="NCBIfam" id="TIGR01509">
    <property type="entry name" value="HAD-SF-IA-v3"/>
    <property type="match status" value="1"/>
</dbReference>
<dbReference type="FunFam" id="3.40.50.1000:FF:000055">
    <property type="entry name" value="Haloacid dehalogenase-like hydrolase family protein"/>
    <property type="match status" value="1"/>
</dbReference>
<comment type="caution">
    <text evidence="1">The sequence shown here is derived from an EMBL/GenBank/DDBJ whole genome shotgun (WGS) entry which is preliminary data.</text>
</comment>
<dbReference type="InterPro" id="IPR023198">
    <property type="entry name" value="PGP-like_dom2"/>
</dbReference>
<dbReference type="GO" id="GO:0016791">
    <property type="term" value="F:phosphatase activity"/>
    <property type="evidence" value="ECO:0007669"/>
    <property type="project" value="TreeGrafter"/>
</dbReference>
<dbReference type="InterPro" id="IPR023214">
    <property type="entry name" value="HAD_sf"/>
</dbReference>
<sequence>MSSSTQTYHPVTHVIFDCDGLLVNSEKYYSEAISEVAARYGKQFDYQIKIDMMGTKPIEGAILCLDRLGLTGVLKPEEFVTEYETCMKKNYSKICLMPGAERLIKHLSSKNIPIAIATGSAKSGFEKKTGHIGDILRKPFHHHVYAGCDPEVKNGKPAPDVFQVAARRFDNPPKDMQSVLVFEDAINGVKAALAAGMQVVLVPDKRLDLGKVTVKATQTIDSLENFKPELFGLPPF</sequence>
<dbReference type="Gene3D" id="3.40.50.1000">
    <property type="entry name" value="HAD superfamily/HAD-like"/>
    <property type="match status" value="1"/>
</dbReference>
<dbReference type="SFLD" id="SFLDS00003">
    <property type="entry name" value="Haloacid_Dehalogenase"/>
    <property type="match status" value="1"/>
</dbReference>
<name>A0A8S0TKB0_OLEEU</name>
<organism evidence="1 2">
    <name type="scientific">Olea europaea subsp. europaea</name>
    <dbReference type="NCBI Taxonomy" id="158383"/>
    <lineage>
        <taxon>Eukaryota</taxon>
        <taxon>Viridiplantae</taxon>
        <taxon>Streptophyta</taxon>
        <taxon>Embryophyta</taxon>
        <taxon>Tracheophyta</taxon>
        <taxon>Spermatophyta</taxon>
        <taxon>Magnoliopsida</taxon>
        <taxon>eudicotyledons</taxon>
        <taxon>Gunneridae</taxon>
        <taxon>Pentapetalae</taxon>
        <taxon>asterids</taxon>
        <taxon>lamiids</taxon>
        <taxon>Lamiales</taxon>
        <taxon>Oleaceae</taxon>
        <taxon>Oleeae</taxon>
        <taxon>Olea</taxon>
    </lineage>
</organism>
<evidence type="ECO:0000313" key="2">
    <source>
        <dbReference type="Proteomes" id="UP000594638"/>
    </source>
</evidence>
<dbReference type="PANTHER" id="PTHR18901">
    <property type="entry name" value="2-DEOXYGLUCOSE-6-PHOSPHATE PHOSPHATASE 2"/>
    <property type="match status" value="1"/>
</dbReference>
<dbReference type="InterPro" id="IPR006439">
    <property type="entry name" value="HAD-SF_hydro_IA"/>
</dbReference>
<dbReference type="Gramene" id="OE9A027189T1">
    <property type="protein sequence ID" value="OE9A027189C1"/>
    <property type="gene ID" value="OE9A027189"/>
</dbReference>
<dbReference type="Proteomes" id="UP000594638">
    <property type="component" value="Unassembled WGS sequence"/>
</dbReference>
<evidence type="ECO:0000313" key="1">
    <source>
        <dbReference type="EMBL" id="CAA3006368.1"/>
    </source>
</evidence>
<dbReference type="Gene3D" id="1.10.150.240">
    <property type="entry name" value="Putative phosphatase, domain 2"/>
    <property type="match status" value="1"/>
</dbReference>
<dbReference type="InterPro" id="IPR036412">
    <property type="entry name" value="HAD-like_sf"/>
</dbReference>
<dbReference type="SFLD" id="SFLDG01129">
    <property type="entry name" value="C1.5:_HAD__Beta-PGM__Phosphata"/>
    <property type="match status" value="1"/>
</dbReference>
<reference evidence="1 2" key="1">
    <citation type="submission" date="2019-12" db="EMBL/GenBank/DDBJ databases">
        <authorList>
            <person name="Alioto T."/>
            <person name="Alioto T."/>
            <person name="Gomez Garrido J."/>
        </authorList>
    </citation>
    <scope>NUCLEOTIDE SEQUENCE [LARGE SCALE GENOMIC DNA]</scope>
</reference>
<dbReference type="OrthoDB" id="40579at2759"/>
<dbReference type="Pfam" id="PF00702">
    <property type="entry name" value="Hydrolase"/>
    <property type="match status" value="1"/>
</dbReference>
<accession>A0A8S0TKB0</accession>
<gene>
    <name evidence="1" type="ORF">OLEA9_A027189</name>
</gene>
<keyword evidence="2" id="KW-1185">Reference proteome</keyword>
<dbReference type="SUPFAM" id="SSF56784">
    <property type="entry name" value="HAD-like"/>
    <property type="match status" value="1"/>
</dbReference>
<proteinExistence type="predicted"/>